<dbReference type="Proteomes" id="UP000825381">
    <property type="component" value="Chromosome"/>
</dbReference>
<dbReference type="EMBL" id="CP080429">
    <property type="protein sequence ID" value="QYJ68292.1"/>
    <property type="molecule type" value="Genomic_DNA"/>
</dbReference>
<evidence type="ECO:0000313" key="2">
    <source>
        <dbReference type="Proteomes" id="UP000825381"/>
    </source>
</evidence>
<dbReference type="RefSeq" id="WP_220640635.1">
    <property type="nucleotide sequence ID" value="NZ_CP080429.1"/>
</dbReference>
<organism evidence="1 2">
    <name type="scientific">Flavobacterium litorale</name>
    <dbReference type="NCBI Taxonomy" id="2856519"/>
    <lineage>
        <taxon>Bacteria</taxon>
        <taxon>Pseudomonadati</taxon>
        <taxon>Bacteroidota</taxon>
        <taxon>Flavobacteriia</taxon>
        <taxon>Flavobacteriales</taxon>
        <taxon>Flavobacteriaceae</taxon>
        <taxon>Flavobacterium</taxon>
    </lineage>
</organism>
<accession>A0ABX8V6B9</accession>
<name>A0ABX8V6B9_9FLAO</name>
<proteinExistence type="predicted"/>
<evidence type="ECO:0000313" key="1">
    <source>
        <dbReference type="EMBL" id="QYJ68292.1"/>
    </source>
</evidence>
<sequence>MKLKDLKSWVNKLSEDELEKELRYNVMDYGISGSISEIIRSDENLYYVGDQPVLVHTSNELKQRGYSASQIAALDVEVPQDCYYVELSNEYSILQRFAD</sequence>
<keyword evidence="2" id="KW-1185">Reference proteome</keyword>
<reference evidence="1 2" key="1">
    <citation type="submission" date="2021-07" db="EMBL/GenBank/DDBJ databases">
        <title>Flavobacterium WSW3-B6 sp.nov, isolated from seaweed.</title>
        <authorList>
            <person name="Muhammad N."/>
            <person name="Ho H."/>
            <person name="Lee Y.-J."/>
            <person name="Nguyen T."/>
            <person name="Ho J."/>
            <person name="Kim S.-G."/>
        </authorList>
    </citation>
    <scope>NUCLEOTIDE SEQUENCE [LARGE SCALE GENOMIC DNA]</scope>
    <source>
        <strain evidence="1 2">WSW3-B6</strain>
    </source>
</reference>
<protein>
    <submittedName>
        <fullName evidence="1">Uncharacterized protein</fullName>
    </submittedName>
</protein>
<gene>
    <name evidence="1" type="ORF">K1I41_12330</name>
</gene>